<dbReference type="SUPFAM" id="SSF53098">
    <property type="entry name" value="Ribonuclease H-like"/>
    <property type="match status" value="1"/>
</dbReference>
<evidence type="ECO:0000256" key="5">
    <source>
        <dbReference type="ARBA" id="ARBA00022801"/>
    </source>
</evidence>
<dbReference type="PANTHER" id="PTHR41694:SF3">
    <property type="entry name" value="RNA-DIRECTED DNA POLYMERASE-RELATED"/>
    <property type="match status" value="1"/>
</dbReference>
<name>A0A851YDR6_EOLRO</name>
<keyword evidence="3" id="KW-0540">Nuclease</keyword>
<keyword evidence="2" id="KW-0548">Nucleotidyltransferase</keyword>
<dbReference type="GO" id="GO:0035613">
    <property type="term" value="F:RNA stem-loop binding"/>
    <property type="evidence" value="ECO:0007669"/>
    <property type="project" value="TreeGrafter"/>
</dbReference>
<organism evidence="8 9">
    <name type="scientific">Eolophus roseicapilla</name>
    <name type="common">Galah cockatoo</name>
    <name type="synonym">Cacatua roseicapilla</name>
    <dbReference type="NCBI Taxonomy" id="176039"/>
    <lineage>
        <taxon>Eukaryota</taxon>
        <taxon>Metazoa</taxon>
        <taxon>Chordata</taxon>
        <taxon>Craniata</taxon>
        <taxon>Vertebrata</taxon>
        <taxon>Euteleostomi</taxon>
        <taxon>Archelosauria</taxon>
        <taxon>Archosauria</taxon>
        <taxon>Dinosauria</taxon>
        <taxon>Saurischia</taxon>
        <taxon>Theropoda</taxon>
        <taxon>Coelurosauria</taxon>
        <taxon>Aves</taxon>
        <taxon>Neognathae</taxon>
        <taxon>Neoaves</taxon>
        <taxon>Telluraves</taxon>
        <taxon>Australaves</taxon>
        <taxon>Psittaciformes</taxon>
        <taxon>Cacatuidae</taxon>
        <taxon>Eolophus</taxon>
    </lineage>
</organism>
<dbReference type="GO" id="GO:0004519">
    <property type="term" value="F:endonuclease activity"/>
    <property type="evidence" value="ECO:0007669"/>
    <property type="project" value="UniProtKB-KW"/>
</dbReference>
<evidence type="ECO:0000256" key="4">
    <source>
        <dbReference type="ARBA" id="ARBA00022759"/>
    </source>
</evidence>
<keyword evidence="1" id="KW-0808">Transferase</keyword>
<dbReference type="AlphaFoldDB" id="A0A851YDR6"/>
<evidence type="ECO:0000259" key="7">
    <source>
        <dbReference type="PROSITE" id="PS50994"/>
    </source>
</evidence>
<evidence type="ECO:0000256" key="3">
    <source>
        <dbReference type="ARBA" id="ARBA00022722"/>
    </source>
</evidence>
<gene>
    <name evidence="8" type="primary">Ervk19_3</name>
    <name evidence="8" type="ORF">EOLROS_R14866</name>
</gene>
<dbReference type="Gene3D" id="3.30.420.10">
    <property type="entry name" value="Ribonuclease H-like superfamily/Ribonuclease H"/>
    <property type="match status" value="1"/>
</dbReference>
<dbReference type="GO" id="GO:0015074">
    <property type="term" value="P:DNA integration"/>
    <property type="evidence" value="ECO:0007669"/>
    <property type="project" value="InterPro"/>
</dbReference>
<evidence type="ECO:0000313" key="9">
    <source>
        <dbReference type="Proteomes" id="UP000637704"/>
    </source>
</evidence>
<accession>A0A851YDR6</accession>
<keyword evidence="5" id="KW-0378">Hydrolase</keyword>
<feature type="domain" description="Integrase catalytic" evidence="7">
    <location>
        <begin position="1"/>
        <end position="60"/>
    </location>
</feature>
<dbReference type="InterPro" id="IPR036397">
    <property type="entry name" value="RNaseH_sf"/>
</dbReference>
<dbReference type="Proteomes" id="UP000637704">
    <property type="component" value="Unassembled WGS sequence"/>
</dbReference>
<evidence type="ECO:0000256" key="6">
    <source>
        <dbReference type="ARBA" id="ARBA00022918"/>
    </source>
</evidence>
<dbReference type="GO" id="GO:0016787">
    <property type="term" value="F:hydrolase activity"/>
    <property type="evidence" value="ECO:0007669"/>
    <property type="project" value="UniProtKB-KW"/>
</dbReference>
<keyword evidence="6" id="KW-0695">RNA-directed DNA polymerase</keyword>
<evidence type="ECO:0000256" key="2">
    <source>
        <dbReference type="ARBA" id="ARBA00022695"/>
    </source>
</evidence>
<proteinExistence type="predicted"/>
<keyword evidence="4" id="KW-0255">Endonuclease</keyword>
<feature type="non-terminal residue" evidence="8">
    <location>
        <position position="1"/>
    </location>
</feature>
<keyword evidence="9" id="KW-1185">Reference proteome</keyword>
<evidence type="ECO:0000256" key="1">
    <source>
        <dbReference type="ARBA" id="ARBA00022679"/>
    </source>
</evidence>
<dbReference type="PANTHER" id="PTHR41694">
    <property type="entry name" value="ENDOGENOUS RETROVIRUS GROUP K MEMBER POL PROTEIN"/>
    <property type="match status" value="1"/>
</dbReference>
<dbReference type="InterPro" id="IPR012337">
    <property type="entry name" value="RNaseH-like_sf"/>
</dbReference>
<dbReference type="InterPro" id="IPR001584">
    <property type="entry name" value="Integrase_cat-core"/>
</dbReference>
<dbReference type="PROSITE" id="PS50994">
    <property type="entry name" value="INTEGRASE"/>
    <property type="match status" value="1"/>
</dbReference>
<dbReference type="GO" id="GO:0003964">
    <property type="term" value="F:RNA-directed DNA polymerase activity"/>
    <property type="evidence" value="ECO:0007669"/>
    <property type="project" value="UniProtKB-KW"/>
</dbReference>
<protein>
    <submittedName>
        <fullName evidence="8">POK19 protein</fullName>
    </submittedName>
</protein>
<dbReference type="EMBL" id="WBNI01010735">
    <property type="protein sequence ID" value="NXD74772.1"/>
    <property type="molecule type" value="Genomic_DNA"/>
</dbReference>
<feature type="non-terminal residue" evidence="8">
    <location>
        <position position="60"/>
    </location>
</feature>
<sequence length="60" mass="6613">QHFITAFSTLGVPKTTKTDNGPGYIAHKTQAFFQQWGIQHITGIPHSPTGQAIIERIHST</sequence>
<dbReference type="Pfam" id="PF00665">
    <property type="entry name" value="rve"/>
    <property type="match status" value="1"/>
</dbReference>
<reference evidence="8" key="1">
    <citation type="submission" date="2019-09" db="EMBL/GenBank/DDBJ databases">
        <title>Bird 10,000 Genomes (B10K) Project - Family phase.</title>
        <authorList>
            <person name="Zhang G."/>
        </authorList>
    </citation>
    <scope>NUCLEOTIDE SEQUENCE</scope>
    <source>
        <strain evidence="8">B10K-DU-025-06</strain>
        <tissue evidence="8">Mixed tissue sample</tissue>
    </source>
</reference>
<evidence type="ECO:0000313" key="8">
    <source>
        <dbReference type="EMBL" id="NXD74772.1"/>
    </source>
</evidence>
<comment type="caution">
    <text evidence="8">The sequence shown here is derived from an EMBL/GenBank/DDBJ whole genome shotgun (WGS) entry which is preliminary data.</text>
</comment>